<reference evidence="2 3" key="1">
    <citation type="journal article" date="2012" name="Science">
        <title>The Paleozoic origin of enzymatic lignin decomposition reconstructed from 31 fungal genomes.</title>
        <authorList>
            <person name="Floudas D."/>
            <person name="Binder M."/>
            <person name="Riley R."/>
            <person name="Barry K."/>
            <person name="Blanchette R.A."/>
            <person name="Henrissat B."/>
            <person name="Martinez A.T."/>
            <person name="Otillar R."/>
            <person name="Spatafora J.W."/>
            <person name="Yadav J.S."/>
            <person name="Aerts A."/>
            <person name="Benoit I."/>
            <person name="Boyd A."/>
            <person name="Carlson A."/>
            <person name="Copeland A."/>
            <person name="Coutinho P.M."/>
            <person name="de Vries R.P."/>
            <person name="Ferreira P."/>
            <person name="Findley K."/>
            <person name="Foster B."/>
            <person name="Gaskell J."/>
            <person name="Glotzer D."/>
            <person name="Gorecki P."/>
            <person name="Heitman J."/>
            <person name="Hesse C."/>
            <person name="Hori C."/>
            <person name="Igarashi K."/>
            <person name="Jurgens J.A."/>
            <person name="Kallen N."/>
            <person name="Kersten P."/>
            <person name="Kohler A."/>
            <person name="Kuees U."/>
            <person name="Kumar T.K.A."/>
            <person name="Kuo A."/>
            <person name="LaButti K."/>
            <person name="Larrondo L.F."/>
            <person name="Lindquist E."/>
            <person name="Ling A."/>
            <person name="Lombard V."/>
            <person name="Lucas S."/>
            <person name="Lundell T."/>
            <person name="Martin R."/>
            <person name="McLaughlin D.J."/>
            <person name="Morgenstern I."/>
            <person name="Morin E."/>
            <person name="Murat C."/>
            <person name="Nagy L.G."/>
            <person name="Nolan M."/>
            <person name="Ohm R.A."/>
            <person name="Patyshakuliyeva A."/>
            <person name="Rokas A."/>
            <person name="Ruiz-Duenas F.J."/>
            <person name="Sabat G."/>
            <person name="Salamov A."/>
            <person name="Samejima M."/>
            <person name="Schmutz J."/>
            <person name="Slot J.C."/>
            <person name="St John F."/>
            <person name="Stenlid J."/>
            <person name="Sun H."/>
            <person name="Sun S."/>
            <person name="Syed K."/>
            <person name="Tsang A."/>
            <person name="Wiebenga A."/>
            <person name="Young D."/>
            <person name="Pisabarro A."/>
            <person name="Eastwood D.C."/>
            <person name="Martin F."/>
            <person name="Cullen D."/>
            <person name="Grigoriev I.V."/>
            <person name="Hibbett D.S."/>
        </authorList>
    </citation>
    <scope>NUCLEOTIDE SEQUENCE</scope>
    <source>
        <strain evidence="3">FP-58527</strain>
    </source>
</reference>
<feature type="region of interest" description="Disordered" evidence="1">
    <location>
        <begin position="27"/>
        <end position="77"/>
    </location>
</feature>
<sequence>MGTFPDLPPLRLPRVRLLHLNLSTIHEEESEKQIDDTSSLSKEKSTDMEHSIIGNSQDFPHSDEDAEGPSGPSVLETVHHPIRSEDDSLLMEAGYGSSANCMESSPTTSFTSSSSEPAGAEPQSPSSTESSPHRTGGSAKEVASNGVPKYSMLAVRGRQRASAALAADLLADEEANIVWPEDFAFTKGYGMGYRGE</sequence>
<dbReference type="EMBL" id="KE504126">
    <property type="protein sequence ID" value="EPT04718.1"/>
    <property type="molecule type" value="Genomic_DNA"/>
</dbReference>
<dbReference type="Proteomes" id="UP000015241">
    <property type="component" value="Unassembled WGS sequence"/>
</dbReference>
<organism evidence="2 3">
    <name type="scientific">Fomitopsis schrenkii</name>
    <name type="common">Brown rot fungus</name>
    <dbReference type="NCBI Taxonomy" id="2126942"/>
    <lineage>
        <taxon>Eukaryota</taxon>
        <taxon>Fungi</taxon>
        <taxon>Dikarya</taxon>
        <taxon>Basidiomycota</taxon>
        <taxon>Agaricomycotina</taxon>
        <taxon>Agaricomycetes</taxon>
        <taxon>Polyporales</taxon>
        <taxon>Fomitopsis</taxon>
    </lineage>
</organism>
<evidence type="ECO:0000313" key="3">
    <source>
        <dbReference type="Proteomes" id="UP000015241"/>
    </source>
</evidence>
<evidence type="ECO:0000313" key="2">
    <source>
        <dbReference type="EMBL" id="EPT04718.1"/>
    </source>
</evidence>
<feature type="region of interest" description="Disordered" evidence="1">
    <location>
        <begin position="90"/>
        <end position="147"/>
    </location>
</feature>
<protein>
    <submittedName>
        <fullName evidence="2">Uncharacterized protein</fullName>
    </submittedName>
</protein>
<dbReference type="AlphaFoldDB" id="S8EKM7"/>
<feature type="compositionally biased region" description="Low complexity" evidence="1">
    <location>
        <begin position="104"/>
        <end position="130"/>
    </location>
</feature>
<dbReference type="InParanoid" id="S8EKM7"/>
<dbReference type="HOGENOM" id="CLU_1294428_0_0_1"/>
<evidence type="ECO:0000256" key="1">
    <source>
        <dbReference type="SAM" id="MobiDB-lite"/>
    </source>
</evidence>
<name>S8EKM7_FOMSC</name>
<accession>S8EKM7</accession>
<feature type="compositionally biased region" description="Basic and acidic residues" evidence="1">
    <location>
        <begin position="27"/>
        <end position="50"/>
    </location>
</feature>
<proteinExistence type="predicted"/>
<gene>
    <name evidence="2" type="ORF">FOMPIDRAFT_1045978</name>
</gene>
<keyword evidence="3" id="KW-1185">Reference proteome</keyword>